<sequence length="640" mass="74218">MVSERENADPFRALKWSDLDKWAGSRTTSRGKDYQQTGRVEEIRRTPEGKLLAMVRGRKEYFTEVTLENGVLNSICTCPVAHDCKHGVAVVLEYLELLKQGKEVPILSEGDPFLLRVRRMQEGTETFESLKPEKSSRKPMREWLEGLNKVELVDILIEFSEKSPVLGNYLRDMQDLAMENIGGILGSIYSELEVLWEEAQEYDPWGYEGTRPDFSHVQARMEILLDAEHYDELISIGKEIMDRYEYIVGYDSEGEIGMEISDCMSIVFEALSASSRPAHERMLEALELELKDEYDIIGEHEFWGEEFPPEEWKSFAEILKNRLHEIEEGYLPDYSKSDSDHVVDRLVQALQNAGLFEEAIHLCEREAEEKGSYVRLVGMLLESEQKEKAKEWIYRGIRETRKEKPRITTQLRQTLLEIKEKEGDLFFVAALKTENFFRDPELSSYLDMWIAAEKAGIWQEVREKAHRYLENGEIPLIRLKNRAEISIIPGTLPATGLLDPDDFREIKPPVLDLLIKIAIEEKAPDEVVSWYRELKMGGETAKRYAYHTDENKIANAVHEKYPDIATEIWKKLAEELISKTNVNAYGEAAVHLRKIKETMESGGQKREWEIYLRGIREENKRKRRLIEILDTLGKDRIMEG</sequence>
<dbReference type="GO" id="GO:0008270">
    <property type="term" value="F:zinc ion binding"/>
    <property type="evidence" value="ECO:0007669"/>
    <property type="project" value="UniProtKB-KW"/>
</dbReference>
<evidence type="ECO:0000259" key="2">
    <source>
        <dbReference type="PROSITE" id="PS50966"/>
    </source>
</evidence>
<reference evidence="3 4" key="1">
    <citation type="submission" date="2014-07" db="EMBL/GenBank/DDBJ databases">
        <title>Methanogenic archaea and the global carbon cycle.</title>
        <authorList>
            <person name="Henriksen J.R."/>
            <person name="Luke J."/>
            <person name="Reinhart S."/>
            <person name="Benedict M.N."/>
            <person name="Youngblut N.D."/>
            <person name="Metcalf M.E."/>
            <person name="Whitaker R.J."/>
            <person name="Metcalf W.W."/>
        </authorList>
    </citation>
    <scope>NUCLEOTIDE SEQUENCE [LARGE SCALE GENOMIC DNA]</scope>
    <source>
        <strain evidence="3 4">C2J</strain>
    </source>
</reference>
<dbReference type="AlphaFoldDB" id="A0A0E3LC69"/>
<dbReference type="RefSeq" id="WP_048179394.1">
    <property type="nucleotide sequence ID" value="NZ_CP009508.1"/>
</dbReference>
<accession>A0A0E3LC69</accession>
<protein>
    <recommendedName>
        <fullName evidence="2">SWIM-type domain-containing protein</fullName>
    </recommendedName>
</protein>
<organism evidence="3 4">
    <name type="scientific">Methanosarcina siciliae C2J</name>
    <dbReference type="NCBI Taxonomy" id="1434118"/>
    <lineage>
        <taxon>Archaea</taxon>
        <taxon>Methanobacteriati</taxon>
        <taxon>Methanobacteriota</taxon>
        <taxon>Stenosarchaea group</taxon>
        <taxon>Methanomicrobia</taxon>
        <taxon>Methanosarcinales</taxon>
        <taxon>Methanosarcinaceae</taxon>
        <taxon>Methanosarcina</taxon>
    </lineage>
</organism>
<dbReference type="EMBL" id="CP009508">
    <property type="protein sequence ID" value="AKB35001.1"/>
    <property type="molecule type" value="Genomic_DNA"/>
</dbReference>
<dbReference type="InterPro" id="IPR007527">
    <property type="entry name" value="Znf_SWIM"/>
</dbReference>
<keyword evidence="1" id="KW-0862">Zinc</keyword>
<keyword evidence="1" id="KW-0863">Zinc-finger</keyword>
<dbReference type="PROSITE" id="PS50966">
    <property type="entry name" value="ZF_SWIM"/>
    <property type="match status" value="1"/>
</dbReference>
<evidence type="ECO:0000256" key="1">
    <source>
        <dbReference type="PROSITE-ProRule" id="PRU00325"/>
    </source>
</evidence>
<dbReference type="GeneID" id="24869953"/>
<dbReference type="PATRIC" id="fig|1434118.4.peg.529"/>
<evidence type="ECO:0000313" key="3">
    <source>
        <dbReference type="EMBL" id="AKB35001.1"/>
    </source>
</evidence>
<feature type="domain" description="SWIM-type" evidence="2">
    <location>
        <begin position="61"/>
        <end position="95"/>
    </location>
</feature>
<gene>
    <name evidence="3" type="ORF">MSSAC_0411</name>
</gene>
<dbReference type="KEGG" id="msj:MSSAC_0411"/>
<dbReference type="Proteomes" id="UP000033123">
    <property type="component" value="Chromosome"/>
</dbReference>
<dbReference type="STRING" id="1434118.MSSAC_0411"/>
<proteinExistence type="predicted"/>
<name>A0A0E3LC69_9EURY</name>
<keyword evidence="1" id="KW-0479">Metal-binding</keyword>
<dbReference type="HOGENOM" id="CLU_027271_1_0_2"/>
<evidence type="ECO:0000313" key="4">
    <source>
        <dbReference type="Proteomes" id="UP000033123"/>
    </source>
</evidence>